<keyword evidence="2" id="KW-1185">Reference proteome</keyword>
<dbReference type="Proteomes" id="UP001372338">
    <property type="component" value="Unassembled WGS sequence"/>
</dbReference>
<name>A0AAN9F0K1_CROPI</name>
<proteinExistence type="predicted"/>
<evidence type="ECO:0000313" key="2">
    <source>
        <dbReference type="Proteomes" id="UP001372338"/>
    </source>
</evidence>
<accession>A0AAN9F0K1</accession>
<protein>
    <submittedName>
        <fullName evidence="1">Uncharacterized protein</fullName>
    </submittedName>
</protein>
<organism evidence="1 2">
    <name type="scientific">Crotalaria pallida</name>
    <name type="common">Smooth rattlebox</name>
    <name type="synonym">Crotalaria striata</name>
    <dbReference type="NCBI Taxonomy" id="3830"/>
    <lineage>
        <taxon>Eukaryota</taxon>
        <taxon>Viridiplantae</taxon>
        <taxon>Streptophyta</taxon>
        <taxon>Embryophyta</taxon>
        <taxon>Tracheophyta</taxon>
        <taxon>Spermatophyta</taxon>
        <taxon>Magnoliopsida</taxon>
        <taxon>eudicotyledons</taxon>
        <taxon>Gunneridae</taxon>
        <taxon>Pentapetalae</taxon>
        <taxon>rosids</taxon>
        <taxon>fabids</taxon>
        <taxon>Fabales</taxon>
        <taxon>Fabaceae</taxon>
        <taxon>Papilionoideae</taxon>
        <taxon>50 kb inversion clade</taxon>
        <taxon>genistoids sensu lato</taxon>
        <taxon>core genistoids</taxon>
        <taxon>Crotalarieae</taxon>
        <taxon>Crotalaria</taxon>
    </lineage>
</organism>
<dbReference type="AlphaFoldDB" id="A0AAN9F0K1"/>
<dbReference type="EMBL" id="JAYWIO010000004">
    <property type="protein sequence ID" value="KAK7266026.1"/>
    <property type="molecule type" value="Genomic_DNA"/>
</dbReference>
<reference evidence="1 2" key="1">
    <citation type="submission" date="2024-01" db="EMBL/GenBank/DDBJ databases">
        <title>The genomes of 5 underutilized Papilionoideae crops provide insights into root nodulation and disease resistanc.</title>
        <authorList>
            <person name="Yuan L."/>
        </authorList>
    </citation>
    <scope>NUCLEOTIDE SEQUENCE [LARGE SCALE GENOMIC DNA]</scope>
    <source>
        <strain evidence="1">ZHUSHIDOU_FW_LH</strain>
        <tissue evidence="1">Leaf</tissue>
    </source>
</reference>
<comment type="caution">
    <text evidence="1">The sequence shown here is derived from an EMBL/GenBank/DDBJ whole genome shotgun (WGS) entry which is preliminary data.</text>
</comment>
<gene>
    <name evidence="1" type="ORF">RIF29_18665</name>
</gene>
<evidence type="ECO:0000313" key="1">
    <source>
        <dbReference type="EMBL" id="KAK7266026.1"/>
    </source>
</evidence>
<sequence>MGVGYETFMKSPNSLLSLPSPYQREWLRISLQPQGFNKVEDTSHRTASLDGVAVLNLSLFCLEGDLVTISSDDELRTSTSFAEKLLDYWSSPPNSGGGD</sequence>